<dbReference type="PANTHER" id="PTHR32282:SF11">
    <property type="entry name" value="PENICILLIN-BINDING PROTEIN 1B"/>
    <property type="match status" value="1"/>
</dbReference>
<evidence type="ECO:0000259" key="16">
    <source>
        <dbReference type="Pfam" id="PF00912"/>
    </source>
</evidence>
<keyword evidence="3" id="KW-0121">Carboxypeptidase</keyword>
<dbReference type="InterPro" id="IPR036950">
    <property type="entry name" value="PBP_transglycosylase"/>
</dbReference>
<dbReference type="InterPro" id="IPR012338">
    <property type="entry name" value="Beta-lactam/transpept-like"/>
</dbReference>
<keyword evidence="2" id="KW-1003">Cell membrane</keyword>
<keyword evidence="10" id="KW-0472">Membrane</keyword>
<evidence type="ECO:0000256" key="11">
    <source>
        <dbReference type="ARBA" id="ARBA00023268"/>
    </source>
</evidence>
<protein>
    <submittedName>
        <fullName evidence="17">Transglycosylase domain-containing protein</fullName>
        <ecNumber evidence="17">2.4.-.-</ecNumber>
    </submittedName>
</protein>
<proteinExistence type="predicted"/>
<organism evidence="17 18">
    <name type="scientific">Metabacillus sediminis</name>
    <dbReference type="NCBI Taxonomy" id="3117746"/>
    <lineage>
        <taxon>Bacteria</taxon>
        <taxon>Bacillati</taxon>
        <taxon>Bacillota</taxon>
        <taxon>Bacilli</taxon>
        <taxon>Bacillales</taxon>
        <taxon>Bacillaceae</taxon>
        <taxon>Metabacillus</taxon>
    </lineage>
</organism>
<accession>A0ABZ2NEQ6</accession>
<dbReference type="RefSeq" id="WP_338778102.1">
    <property type="nucleotide sequence ID" value="NZ_CP147407.1"/>
</dbReference>
<dbReference type="Gene3D" id="1.10.3810.10">
    <property type="entry name" value="Biosynthetic peptidoglycan transglycosylase-like"/>
    <property type="match status" value="1"/>
</dbReference>
<keyword evidence="12" id="KW-0961">Cell wall biogenesis/degradation</keyword>
<dbReference type="SUPFAM" id="SSF56601">
    <property type="entry name" value="beta-lactamase/transpeptidase-like"/>
    <property type="match status" value="1"/>
</dbReference>
<dbReference type="InterPro" id="IPR050396">
    <property type="entry name" value="Glycosyltr_51/Transpeptidase"/>
</dbReference>
<evidence type="ECO:0000256" key="13">
    <source>
        <dbReference type="ARBA" id="ARBA00034000"/>
    </source>
</evidence>
<dbReference type="InterPro" id="IPR001460">
    <property type="entry name" value="PCN-bd_Tpept"/>
</dbReference>
<evidence type="ECO:0000256" key="6">
    <source>
        <dbReference type="ARBA" id="ARBA00022679"/>
    </source>
</evidence>
<keyword evidence="4" id="KW-0645">Protease</keyword>
<feature type="domain" description="Penicillin-binding protein transpeptidase" evidence="15">
    <location>
        <begin position="344"/>
        <end position="570"/>
    </location>
</feature>
<evidence type="ECO:0000313" key="17">
    <source>
        <dbReference type="EMBL" id="WXB96218.1"/>
    </source>
</evidence>
<feature type="domain" description="Glycosyl transferase family 51" evidence="16">
    <location>
        <begin position="70"/>
        <end position="245"/>
    </location>
</feature>
<keyword evidence="9" id="KW-0573">Peptidoglycan synthesis</keyword>
<gene>
    <name evidence="17" type="ORF">WCV65_17010</name>
</gene>
<dbReference type="Proteomes" id="UP001377337">
    <property type="component" value="Chromosome"/>
</dbReference>
<evidence type="ECO:0000256" key="2">
    <source>
        <dbReference type="ARBA" id="ARBA00022475"/>
    </source>
</evidence>
<keyword evidence="7" id="KW-0378">Hydrolase</keyword>
<keyword evidence="8" id="KW-0133">Cell shape</keyword>
<evidence type="ECO:0000256" key="10">
    <source>
        <dbReference type="ARBA" id="ARBA00023136"/>
    </source>
</evidence>
<dbReference type="EMBL" id="CP147407">
    <property type="protein sequence ID" value="WXB96218.1"/>
    <property type="molecule type" value="Genomic_DNA"/>
</dbReference>
<comment type="catalytic activity">
    <reaction evidence="13">
        <text>Preferential cleavage: (Ac)2-L-Lys-D-Ala-|-D-Ala. Also transpeptidation of peptidyl-alanyl moieties that are N-acyl substituents of D-alanine.</text>
        <dbReference type="EC" id="3.4.16.4"/>
    </reaction>
</comment>
<evidence type="ECO:0000256" key="9">
    <source>
        <dbReference type="ARBA" id="ARBA00022984"/>
    </source>
</evidence>
<comment type="catalytic activity">
    <reaction evidence="14">
        <text>[GlcNAc-(1-&gt;4)-Mur2Ac(oyl-L-Ala-gamma-D-Glu-L-Lys-D-Ala-D-Ala)](n)-di-trans,octa-cis-undecaprenyl diphosphate + beta-D-GlcNAc-(1-&gt;4)-Mur2Ac(oyl-L-Ala-gamma-D-Glu-L-Lys-D-Ala-D-Ala)-di-trans,octa-cis-undecaprenyl diphosphate = [GlcNAc-(1-&gt;4)-Mur2Ac(oyl-L-Ala-gamma-D-Glu-L-Lys-D-Ala-D-Ala)](n+1)-di-trans,octa-cis-undecaprenyl diphosphate + di-trans,octa-cis-undecaprenyl diphosphate + H(+)</text>
        <dbReference type="Rhea" id="RHEA:23708"/>
        <dbReference type="Rhea" id="RHEA-COMP:9602"/>
        <dbReference type="Rhea" id="RHEA-COMP:9603"/>
        <dbReference type="ChEBI" id="CHEBI:15378"/>
        <dbReference type="ChEBI" id="CHEBI:58405"/>
        <dbReference type="ChEBI" id="CHEBI:60033"/>
        <dbReference type="ChEBI" id="CHEBI:78435"/>
        <dbReference type="EC" id="2.4.99.28"/>
    </reaction>
</comment>
<dbReference type="PANTHER" id="PTHR32282">
    <property type="entry name" value="BINDING PROTEIN TRANSPEPTIDASE, PUTATIVE-RELATED"/>
    <property type="match status" value="1"/>
</dbReference>
<dbReference type="InterPro" id="IPR023346">
    <property type="entry name" value="Lysozyme-like_dom_sf"/>
</dbReference>
<keyword evidence="6 17" id="KW-0808">Transferase</keyword>
<evidence type="ECO:0000256" key="14">
    <source>
        <dbReference type="ARBA" id="ARBA00049902"/>
    </source>
</evidence>
<dbReference type="Gene3D" id="3.40.710.10">
    <property type="entry name" value="DD-peptidase/beta-lactamase superfamily"/>
    <property type="match status" value="1"/>
</dbReference>
<evidence type="ECO:0000256" key="7">
    <source>
        <dbReference type="ARBA" id="ARBA00022801"/>
    </source>
</evidence>
<dbReference type="Pfam" id="PF00912">
    <property type="entry name" value="Transgly"/>
    <property type="match status" value="1"/>
</dbReference>
<evidence type="ECO:0000256" key="3">
    <source>
        <dbReference type="ARBA" id="ARBA00022645"/>
    </source>
</evidence>
<evidence type="ECO:0000259" key="15">
    <source>
        <dbReference type="Pfam" id="PF00905"/>
    </source>
</evidence>
<dbReference type="EC" id="2.4.-.-" evidence="17"/>
<reference evidence="17 18" key="1">
    <citation type="submission" date="2024-02" db="EMBL/GenBank/DDBJ databases">
        <title>Seven novel Bacillus-like species.</title>
        <authorList>
            <person name="Liu G."/>
        </authorList>
    </citation>
    <scope>NUCLEOTIDE SEQUENCE [LARGE SCALE GENOMIC DNA]</scope>
    <source>
        <strain evidence="17 18">FJAT-52054</strain>
    </source>
</reference>
<dbReference type="InterPro" id="IPR001264">
    <property type="entry name" value="Glyco_trans_51"/>
</dbReference>
<keyword evidence="5 17" id="KW-0328">Glycosyltransferase</keyword>
<name>A0ABZ2NEQ6_9BACI</name>
<keyword evidence="11" id="KW-0511">Multifunctional enzyme</keyword>
<evidence type="ECO:0000256" key="5">
    <source>
        <dbReference type="ARBA" id="ARBA00022676"/>
    </source>
</evidence>
<evidence type="ECO:0000256" key="1">
    <source>
        <dbReference type="ARBA" id="ARBA00004236"/>
    </source>
</evidence>
<evidence type="ECO:0000256" key="4">
    <source>
        <dbReference type="ARBA" id="ARBA00022670"/>
    </source>
</evidence>
<dbReference type="Pfam" id="PF00905">
    <property type="entry name" value="Transpeptidase"/>
    <property type="match status" value="1"/>
</dbReference>
<keyword evidence="18" id="KW-1185">Reference proteome</keyword>
<dbReference type="SUPFAM" id="SSF53955">
    <property type="entry name" value="Lysozyme-like"/>
    <property type="match status" value="1"/>
</dbReference>
<dbReference type="GO" id="GO:0016757">
    <property type="term" value="F:glycosyltransferase activity"/>
    <property type="evidence" value="ECO:0007669"/>
    <property type="project" value="UniProtKB-KW"/>
</dbReference>
<comment type="subcellular location">
    <subcellularLocation>
        <location evidence="1">Cell membrane</location>
    </subcellularLocation>
</comment>
<sequence length="621" mass="70280">MEPRRKNVTALRKWFGWSFILLLIPILLSLLLSSGQAVESLRSLPEALDERLPLKEPSAFMNSYIKDSEGAVISELTTEGQNRIFIRYADIPPQMKELFLQSEDKRFYEHTGLDFEGTARAMLFNAKNKSLDQGGSTITQQLARNLYLNHERTYNRKLSELLISIQLERKWSKEKILESYLNTIYFQNSVYGVGAAADYYFSKSLKALTTAEMAYLAAIPNNPSFYNPLKHPDRTKKRQERLLQLLADIGMLNQNQLKAEKSQPIELAIKKKEERYPDYTDYVMEELKKAVASKDKLKNPEQIKSAAAELIRSGIVIETYLDPFLQERLYTANEKYSDESHQSSAVIINHKKHQIVAMSGGNRYKKHEFNRAFQAKRQPGSAIKPLLDYVPYIEKTKASKSSLINANRLCIETFCPENYSKKEYGMVTLEKAFSQSYNTPAVRMLKDVGIGKAAAYLKPFSFSGSIPPDNYAAALGGVKIGFSPLELANAYTAFGNGGQYQQARAIKRILSIDGTVLFEWKDTPMQVWSNETNTVMRDLLESVVKKGTGKKAAFETNYIGGKTGTSNDYNDLWFSGLTDSYTAAVWFGKDNNGSIESIYKDGSLLAYWKMIMGGDQVAEER</sequence>
<evidence type="ECO:0000256" key="8">
    <source>
        <dbReference type="ARBA" id="ARBA00022960"/>
    </source>
</evidence>
<evidence type="ECO:0000313" key="18">
    <source>
        <dbReference type="Proteomes" id="UP001377337"/>
    </source>
</evidence>
<evidence type="ECO:0000256" key="12">
    <source>
        <dbReference type="ARBA" id="ARBA00023316"/>
    </source>
</evidence>